<gene>
    <name evidence="2" type="ORF">B9479_007160</name>
</gene>
<feature type="region of interest" description="Disordered" evidence="1">
    <location>
        <begin position="254"/>
        <end position="275"/>
    </location>
</feature>
<dbReference type="AlphaFoldDB" id="A0A5D3AQA3"/>
<name>A0A5D3AQA3_9TREE</name>
<evidence type="ECO:0000313" key="2">
    <source>
        <dbReference type="EMBL" id="TYJ52230.1"/>
    </source>
</evidence>
<organism evidence="2 3">
    <name type="scientific">Cryptococcus floricola</name>
    <dbReference type="NCBI Taxonomy" id="2591691"/>
    <lineage>
        <taxon>Eukaryota</taxon>
        <taxon>Fungi</taxon>
        <taxon>Dikarya</taxon>
        <taxon>Basidiomycota</taxon>
        <taxon>Agaricomycotina</taxon>
        <taxon>Tremellomycetes</taxon>
        <taxon>Tremellales</taxon>
        <taxon>Cryptococcaceae</taxon>
        <taxon>Cryptococcus</taxon>
    </lineage>
</organism>
<feature type="compositionally biased region" description="Basic and acidic residues" evidence="1">
    <location>
        <begin position="26"/>
        <end position="37"/>
    </location>
</feature>
<feature type="compositionally biased region" description="Basic and acidic residues" evidence="1">
    <location>
        <begin position="79"/>
        <end position="89"/>
    </location>
</feature>
<evidence type="ECO:0000256" key="1">
    <source>
        <dbReference type="SAM" id="MobiDB-lite"/>
    </source>
</evidence>
<dbReference type="Proteomes" id="UP000322245">
    <property type="component" value="Unassembled WGS sequence"/>
</dbReference>
<feature type="non-terminal residue" evidence="2">
    <location>
        <position position="275"/>
    </location>
</feature>
<feature type="compositionally biased region" description="Low complexity" evidence="1">
    <location>
        <begin position="10"/>
        <end position="24"/>
    </location>
</feature>
<comment type="caution">
    <text evidence="2">The sequence shown here is derived from an EMBL/GenBank/DDBJ whole genome shotgun (WGS) entry which is preliminary data.</text>
</comment>
<keyword evidence="3" id="KW-1185">Reference proteome</keyword>
<proteinExistence type="predicted"/>
<reference evidence="2 3" key="1">
    <citation type="submission" date="2017-05" db="EMBL/GenBank/DDBJ databases">
        <title>The Genome Sequence of Tsuchiyaea wingfieldii DSM 27421.</title>
        <authorList>
            <person name="Cuomo C."/>
            <person name="Passer A."/>
            <person name="Billmyre B."/>
            <person name="Heitman J."/>
        </authorList>
    </citation>
    <scope>NUCLEOTIDE SEQUENCE [LARGE SCALE GENOMIC DNA]</scope>
    <source>
        <strain evidence="2 3">DSM 27421</strain>
    </source>
</reference>
<accession>A0A5D3AQA3</accession>
<protein>
    <submittedName>
        <fullName evidence="2">Uncharacterized protein</fullName>
    </submittedName>
</protein>
<feature type="region of interest" description="Disordered" evidence="1">
    <location>
        <begin position="55"/>
        <end position="127"/>
    </location>
</feature>
<sequence length="275" mass="30570">MSSATDPKTSYSSLLSEDSSQSQSKKATEHNPQKLRRCIEKHLCYRNNYWSRTTRVSALRSAESRKITEYESAPQAPLEESKKRKKEEDAVSQPTKRGKSGQSSISVERRMKATHEPNQPQAAPKQASGVAVSSPLFNHENIRLLDAPPMTVVVQSNTVTEHKVETDIYNPITRHNDPERQVYQFLENVLSSDQSMLGIARFASRRTGCPTRAVSCVLGESDEKFYHIGPKDSDELKGGNDLLQEVASNLDISKDVTLASHPPRPASSAQPKPVI</sequence>
<feature type="region of interest" description="Disordered" evidence="1">
    <location>
        <begin position="1"/>
        <end position="37"/>
    </location>
</feature>
<feature type="compositionally biased region" description="Polar residues" evidence="1">
    <location>
        <begin position="92"/>
        <end position="106"/>
    </location>
</feature>
<dbReference type="EMBL" id="NIDF01000147">
    <property type="protein sequence ID" value="TYJ52230.1"/>
    <property type="molecule type" value="Genomic_DNA"/>
</dbReference>
<evidence type="ECO:0000313" key="3">
    <source>
        <dbReference type="Proteomes" id="UP000322245"/>
    </source>
</evidence>